<dbReference type="RefSeq" id="WP_048470205.1">
    <property type="nucleotide sequence ID" value="NZ_JYNL01000020.1"/>
</dbReference>
<dbReference type="InterPro" id="IPR008920">
    <property type="entry name" value="TF_FadR/GntR_C"/>
</dbReference>
<dbReference type="SUPFAM" id="SSF46785">
    <property type="entry name" value="Winged helix' DNA-binding domain"/>
    <property type="match status" value="1"/>
</dbReference>
<dbReference type="CDD" id="cd07377">
    <property type="entry name" value="WHTH_GntR"/>
    <property type="match status" value="1"/>
</dbReference>
<dbReference type="Pfam" id="PF07729">
    <property type="entry name" value="FCD"/>
    <property type="match status" value="1"/>
</dbReference>
<dbReference type="EMBL" id="JYNL01000020">
    <property type="protein sequence ID" value="KMO78705.1"/>
    <property type="molecule type" value="Genomic_DNA"/>
</dbReference>
<dbReference type="InterPro" id="IPR011711">
    <property type="entry name" value="GntR_C"/>
</dbReference>
<dbReference type="PATRIC" id="fig|37916.4.peg.2543"/>
<dbReference type="SMART" id="SM00345">
    <property type="entry name" value="HTH_GNTR"/>
    <property type="match status" value="1"/>
</dbReference>
<evidence type="ECO:0000313" key="6">
    <source>
        <dbReference type="Proteomes" id="UP000036513"/>
    </source>
</evidence>
<keyword evidence="6" id="KW-1185">Reference proteome</keyword>
<dbReference type="AlphaFoldDB" id="A0A0J6W5Z6"/>
<dbReference type="InterPro" id="IPR036388">
    <property type="entry name" value="WH-like_DNA-bd_sf"/>
</dbReference>
<sequence>MSTFDFAVRPQLAEDVARIVRQRVFDGTYAAGAYVRLDQLAAELGVSVTPVREALFELKAEGLLDQQPRRGFVIRPVTVRDVTDVAQVQAHIGGELAARAAAAITDAALDELTAIQGELEAAYAAGDGERAVRLNHDFHRAINVAADSPKLAQLMSQITRYAPEAVFPTIDGWPEESNRHHRRLLDALAARDEDGARSAMSEHLAAGAAPLIEHLTRRGVIA</sequence>
<dbReference type="PROSITE" id="PS50949">
    <property type="entry name" value="HTH_GNTR"/>
    <property type="match status" value="1"/>
</dbReference>
<feature type="domain" description="HTH gntR-type" evidence="4">
    <location>
        <begin position="10"/>
        <end position="77"/>
    </location>
</feature>
<dbReference type="Pfam" id="PF00392">
    <property type="entry name" value="GntR"/>
    <property type="match status" value="1"/>
</dbReference>
<name>A0A0J6W5Z6_9MYCO</name>
<protein>
    <submittedName>
        <fullName evidence="5">HTH-type transcriptional regulator McbR</fullName>
    </submittedName>
</protein>
<organism evidence="5 6">
    <name type="scientific">Mycolicibacterium chlorophenolicum</name>
    <dbReference type="NCBI Taxonomy" id="37916"/>
    <lineage>
        <taxon>Bacteria</taxon>
        <taxon>Bacillati</taxon>
        <taxon>Actinomycetota</taxon>
        <taxon>Actinomycetes</taxon>
        <taxon>Mycobacteriales</taxon>
        <taxon>Mycobacteriaceae</taxon>
        <taxon>Mycolicibacterium</taxon>
    </lineage>
</organism>
<keyword evidence="2" id="KW-0238">DNA-binding</keyword>
<keyword evidence="1" id="KW-0805">Transcription regulation</keyword>
<dbReference type="Gene3D" id="1.20.120.530">
    <property type="entry name" value="GntR ligand-binding domain-like"/>
    <property type="match status" value="1"/>
</dbReference>
<dbReference type="PANTHER" id="PTHR43537">
    <property type="entry name" value="TRANSCRIPTIONAL REGULATOR, GNTR FAMILY"/>
    <property type="match status" value="1"/>
</dbReference>
<keyword evidence="3" id="KW-0804">Transcription</keyword>
<dbReference type="GO" id="GO:0003677">
    <property type="term" value="F:DNA binding"/>
    <property type="evidence" value="ECO:0007669"/>
    <property type="project" value="UniProtKB-KW"/>
</dbReference>
<dbReference type="SUPFAM" id="SSF48008">
    <property type="entry name" value="GntR ligand-binding domain-like"/>
    <property type="match status" value="1"/>
</dbReference>
<reference evidence="5 6" key="1">
    <citation type="journal article" date="2015" name="Genome Biol. Evol.">
        <title>Characterization of Three Mycobacterium spp. with Potential Use in Bioremediation by Genome Sequencing and Comparative Genomics.</title>
        <authorList>
            <person name="Das S."/>
            <person name="Pettersson B.M."/>
            <person name="Behra P.R."/>
            <person name="Ramesh M."/>
            <person name="Dasgupta S."/>
            <person name="Bhattacharya A."/>
            <person name="Kirsebom L.A."/>
        </authorList>
    </citation>
    <scope>NUCLEOTIDE SEQUENCE [LARGE SCALE GENOMIC DNA]</scope>
    <source>
        <strain evidence="5 6">DSM 43826</strain>
    </source>
</reference>
<evidence type="ECO:0000259" key="4">
    <source>
        <dbReference type="PROSITE" id="PS50949"/>
    </source>
</evidence>
<dbReference type="SMART" id="SM00895">
    <property type="entry name" value="FCD"/>
    <property type="match status" value="1"/>
</dbReference>
<dbReference type="InterPro" id="IPR036390">
    <property type="entry name" value="WH_DNA-bd_sf"/>
</dbReference>
<evidence type="ECO:0000256" key="2">
    <source>
        <dbReference type="ARBA" id="ARBA00023125"/>
    </source>
</evidence>
<accession>A0A0J6W5Z6</accession>
<dbReference type="Proteomes" id="UP000036513">
    <property type="component" value="Unassembled WGS sequence"/>
</dbReference>
<dbReference type="PANTHER" id="PTHR43537:SF24">
    <property type="entry name" value="GLUCONATE OPERON TRANSCRIPTIONAL REPRESSOR"/>
    <property type="match status" value="1"/>
</dbReference>
<dbReference type="SMR" id="A0A0J6W5Z6"/>
<dbReference type="Gene3D" id="1.10.10.10">
    <property type="entry name" value="Winged helix-like DNA-binding domain superfamily/Winged helix DNA-binding domain"/>
    <property type="match status" value="1"/>
</dbReference>
<dbReference type="GO" id="GO:0003700">
    <property type="term" value="F:DNA-binding transcription factor activity"/>
    <property type="evidence" value="ECO:0007669"/>
    <property type="project" value="InterPro"/>
</dbReference>
<gene>
    <name evidence="5" type="primary">mcbR_2</name>
    <name evidence="5" type="ORF">MCHLDSM_02626</name>
</gene>
<dbReference type="InterPro" id="IPR000524">
    <property type="entry name" value="Tscrpt_reg_HTH_GntR"/>
</dbReference>
<proteinExistence type="predicted"/>
<comment type="caution">
    <text evidence="5">The sequence shown here is derived from an EMBL/GenBank/DDBJ whole genome shotgun (WGS) entry which is preliminary data.</text>
</comment>
<evidence type="ECO:0000256" key="1">
    <source>
        <dbReference type="ARBA" id="ARBA00023015"/>
    </source>
</evidence>
<evidence type="ECO:0000256" key="3">
    <source>
        <dbReference type="ARBA" id="ARBA00023163"/>
    </source>
</evidence>
<evidence type="ECO:0000313" key="5">
    <source>
        <dbReference type="EMBL" id="KMO78705.1"/>
    </source>
</evidence>
<dbReference type="STRING" id="37916.MCHLDSM_02626"/>